<accession>A0A7V3J9G2</accession>
<reference evidence="1" key="1">
    <citation type="journal article" date="2020" name="mSystems">
        <title>Genome- and Community-Level Interaction Insights into Carbon Utilization and Element Cycling Functions of Hydrothermarchaeota in Hydrothermal Sediment.</title>
        <authorList>
            <person name="Zhou Z."/>
            <person name="Liu Y."/>
            <person name="Xu W."/>
            <person name="Pan J."/>
            <person name="Luo Z.H."/>
            <person name="Li M."/>
        </authorList>
    </citation>
    <scope>NUCLEOTIDE SEQUENCE [LARGE SCALE GENOMIC DNA]</scope>
    <source>
        <strain evidence="1">SpSt-757</strain>
    </source>
</reference>
<comment type="caution">
    <text evidence="1">The sequence shown here is derived from an EMBL/GenBank/DDBJ whole genome shotgun (WGS) entry which is preliminary data.</text>
</comment>
<dbReference type="AlphaFoldDB" id="A0A7V3J9G2"/>
<name>A0A7V3J9G2_UNCC3</name>
<dbReference type="EMBL" id="DTGG01000036">
    <property type="protein sequence ID" value="HFZ08719.1"/>
    <property type="molecule type" value="Genomic_DNA"/>
</dbReference>
<sequence>MNGNKLMESLKNVRWDVADKTYGNNHSTLIGLLVEWWISLSPGTNRVLEGGPTNGYKKRGHCDALLCEYDTPQGVLEVEGTYYKKTVQKIGTFFSAKREEFRSLSFGIVLFYSYSLEGRGDNKRFIGPIVPKEEIKKITKKHPEKLIIAITISKKFNKQHSGVRSWNNYYQGELDKIESYLFSKGKEIKCTLLYQHKSS</sequence>
<gene>
    <name evidence="1" type="ORF">ENV41_01115</name>
</gene>
<protein>
    <submittedName>
        <fullName evidence="1">Uncharacterized protein</fullName>
    </submittedName>
</protein>
<evidence type="ECO:0000313" key="1">
    <source>
        <dbReference type="EMBL" id="HFZ08719.1"/>
    </source>
</evidence>
<proteinExistence type="predicted"/>
<organism evidence="1">
    <name type="scientific">candidate division CPR3 bacterium</name>
    <dbReference type="NCBI Taxonomy" id="2268181"/>
    <lineage>
        <taxon>Bacteria</taxon>
        <taxon>Bacteria division CPR3</taxon>
    </lineage>
</organism>